<reference evidence="3 4" key="1">
    <citation type="submission" date="2019-08" db="EMBL/GenBank/DDBJ databases">
        <title>Complete genome sequence of Terriglobus albidus strain ORNL.</title>
        <authorList>
            <person name="Podar M."/>
        </authorList>
    </citation>
    <scope>NUCLEOTIDE SEQUENCE [LARGE SCALE GENOMIC DNA]</scope>
    <source>
        <strain evidence="3 4">ORNL</strain>
    </source>
</reference>
<evidence type="ECO:0000256" key="2">
    <source>
        <dbReference type="SAM" id="SignalP"/>
    </source>
</evidence>
<organism evidence="3 4">
    <name type="scientific">Terriglobus albidus</name>
    <dbReference type="NCBI Taxonomy" id="1592106"/>
    <lineage>
        <taxon>Bacteria</taxon>
        <taxon>Pseudomonadati</taxon>
        <taxon>Acidobacteriota</taxon>
        <taxon>Terriglobia</taxon>
        <taxon>Terriglobales</taxon>
        <taxon>Acidobacteriaceae</taxon>
        <taxon>Terriglobus</taxon>
    </lineage>
</organism>
<accession>A0A5B9EEC8</accession>
<dbReference type="Proteomes" id="UP000321820">
    <property type="component" value="Chromosome"/>
</dbReference>
<evidence type="ECO:0000313" key="3">
    <source>
        <dbReference type="EMBL" id="QEE30513.1"/>
    </source>
</evidence>
<dbReference type="EMBL" id="CP042806">
    <property type="protein sequence ID" value="QEE30513.1"/>
    <property type="molecule type" value="Genomic_DNA"/>
</dbReference>
<dbReference type="RefSeq" id="WP_147649825.1">
    <property type="nucleotide sequence ID" value="NZ_CP042806.1"/>
</dbReference>
<sequence>MRFSGKLFAVVLFASISVLAESKNPADYPLRVHVYPHQKVHFYKGTTEEESKGEGIANLYENGVPHGVEFTFDCSQNVKGNPGFETYPAKWKKPNQELVVLVPVFAKTNAYFTCNFKTSVKDEVYAVNKGKLIKVPGVQYKDWMTKHNYDPEHGLNTPTNIQQEKEDSDSPTK</sequence>
<keyword evidence="4" id="KW-1185">Reference proteome</keyword>
<proteinExistence type="predicted"/>
<dbReference type="AlphaFoldDB" id="A0A5B9EEC8"/>
<feature type="region of interest" description="Disordered" evidence="1">
    <location>
        <begin position="149"/>
        <end position="173"/>
    </location>
</feature>
<dbReference type="KEGG" id="talb:FTW19_22510"/>
<feature type="signal peptide" evidence="2">
    <location>
        <begin position="1"/>
        <end position="20"/>
    </location>
</feature>
<protein>
    <submittedName>
        <fullName evidence="3">Uncharacterized protein</fullName>
    </submittedName>
</protein>
<dbReference type="OrthoDB" id="119986at2"/>
<gene>
    <name evidence="3" type="ORF">FTW19_22510</name>
</gene>
<evidence type="ECO:0000313" key="4">
    <source>
        <dbReference type="Proteomes" id="UP000321820"/>
    </source>
</evidence>
<feature type="chain" id="PRO_5023000338" evidence="2">
    <location>
        <begin position="21"/>
        <end position="173"/>
    </location>
</feature>
<feature type="compositionally biased region" description="Basic and acidic residues" evidence="1">
    <location>
        <begin position="163"/>
        <end position="173"/>
    </location>
</feature>
<keyword evidence="2" id="KW-0732">Signal</keyword>
<evidence type="ECO:0000256" key="1">
    <source>
        <dbReference type="SAM" id="MobiDB-lite"/>
    </source>
</evidence>
<name>A0A5B9EEC8_9BACT</name>